<organism evidence="1 2">
    <name type="scientific">Pisolithus tinctorius Marx 270</name>
    <dbReference type="NCBI Taxonomy" id="870435"/>
    <lineage>
        <taxon>Eukaryota</taxon>
        <taxon>Fungi</taxon>
        <taxon>Dikarya</taxon>
        <taxon>Basidiomycota</taxon>
        <taxon>Agaricomycotina</taxon>
        <taxon>Agaricomycetes</taxon>
        <taxon>Agaricomycetidae</taxon>
        <taxon>Boletales</taxon>
        <taxon>Sclerodermatineae</taxon>
        <taxon>Pisolithaceae</taxon>
        <taxon>Pisolithus</taxon>
    </lineage>
</organism>
<proteinExistence type="predicted"/>
<dbReference type="OrthoDB" id="342531at2759"/>
<sequence length="63" mass="7162">MIQQKKQGWTSSQEECDIFFARVFGITAVVRLGLLVRHTLLSSSVSFNTRVSGIESYKEILKQ</sequence>
<reference evidence="1 2" key="1">
    <citation type="submission" date="2014-04" db="EMBL/GenBank/DDBJ databases">
        <authorList>
            <consortium name="DOE Joint Genome Institute"/>
            <person name="Kuo A."/>
            <person name="Kohler A."/>
            <person name="Costa M.D."/>
            <person name="Nagy L.G."/>
            <person name="Floudas D."/>
            <person name="Copeland A."/>
            <person name="Barry K.W."/>
            <person name="Cichocki N."/>
            <person name="Veneault-Fourrey C."/>
            <person name="LaButti K."/>
            <person name="Lindquist E.A."/>
            <person name="Lipzen A."/>
            <person name="Lundell T."/>
            <person name="Morin E."/>
            <person name="Murat C."/>
            <person name="Sun H."/>
            <person name="Tunlid A."/>
            <person name="Henrissat B."/>
            <person name="Grigoriev I.V."/>
            <person name="Hibbett D.S."/>
            <person name="Martin F."/>
            <person name="Nordberg H.P."/>
            <person name="Cantor M.N."/>
            <person name="Hua S.X."/>
        </authorList>
    </citation>
    <scope>NUCLEOTIDE SEQUENCE [LARGE SCALE GENOMIC DNA]</scope>
    <source>
        <strain evidence="1 2">Marx 270</strain>
    </source>
</reference>
<accession>A0A0C3NZW4</accession>
<reference evidence="2" key="2">
    <citation type="submission" date="2015-01" db="EMBL/GenBank/DDBJ databases">
        <title>Evolutionary Origins and Diversification of the Mycorrhizal Mutualists.</title>
        <authorList>
            <consortium name="DOE Joint Genome Institute"/>
            <consortium name="Mycorrhizal Genomics Consortium"/>
            <person name="Kohler A."/>
            <person name="Kuo A."/>
            <person name="Nagy L.G."/>
            <person name="Floudas D."/>
            <person name="Copeland A."/>
            <person name="Barry K.W."/>
            <person name="Cichocki N."/>
            <person name="Veneault-Fourrey C."/>
            <person name="LaButti K."/>
            <person name="Lindquist E.A."/>
            <person name="Lipzen A."/>
            <person name="Lundell T."/>
            <person name="Morin E."/>
            <person name="Murat C."/>
            <person name="Riley R."/>
            <person name="Ohm R."/>
            <person name="Sun H."/>
            <person name="Tunlid A."/>
            <person name="Henrissat B."/>
            <person name="Grigoriev I.V."/>
            <person name="Hibbett D.S."/>
            <person name="Martin F."/>
        </authorList>
    </citation>
    <scope>NUCLEOTIDE SEQUENCE [LARGE SCALE GENOMIC DNA]</scope>
    <source>
        <strain evidence="2">Marx 270</strain>
    </source>
</reference>
<dbReference type="STRING" id="870435.A0A0C3NZW4"/>
<protein>
    <submittedName>
        <fullName evidence="1">Uncharacterized protein</fullName>
    </submittedName>
</protein>
<evidence type="ECO:0000313" key="2">
    <source>
        <dbReference type="Proteomes" id="UP000054217"/>
    </source>
</evidence>
<gene>
    <name evidence="1" type="ORF">M404DRAFT_480540</name>
</gene>
<dbReference type="AlphaFoldDB" id="A0A0C3NZW4"/>
<keyword evidence="2" id="KW-1185">Reference proteome</keyword>
<evidence type="ECO:0000313" key="1">
    <source>
        <dbReference type="EMBL" id="KIO06380.1"/>
    </source>
</evidence>
<dbReference type="EMBL" id="KN831963">
    <property type="protein sequence ID" value="KIO06380.1"/>
    <property type="molecule type" value="Genomic_DNA"/>
</dbReference>
<dbReference type="InParanoid" id="A0A0C3NZW4"/>
<dbReference type="Proteomes" id="UP000054217">
    <property type="component" value="Unassembled WGS sequence"/>
</dbReference>
<name>A0A0C3NZW4_PISTI</name>
<dbReference type="HOGENOM" id="CLU_2886758_0_0_1"/>